<dbReference type="SUPFAM" id="SSF56784">
    <property type="entry name" value="HAD-like"/>
    <property type="match status" value="1"/>
</dbReference>
<dbReference type="PRINTS" id="PR00941">
    <property type="entry name" value="CDATPASE"/>
</dbReference>
<keyword evidence="10" id="KW-1278">Translocase</keyword>
<evidence type="ECO:0000256" key="2">
    <source>
        <dbReference type="ARBA" id="ARBA00006024"/>
    </source>
</evidence>
<keyword evidence="14" id="KW-1003">Cell membrane</keyword>
<comment type="caution">
    <text evidence="16">The sequence shown here is derived from an EMBL/GenBank/DDBJ whole genome shotgun (WGS) entry which is preliminary data.</text>
</comment>
<keyword evidence="9" id="KW-0460">Magnesium</keyword>
<dbReference type="SFLD" id="SFLDG00002">
    <property type="entry name" value="C1.7:_P-type_atpase_like"/>
    <property type="match status" value="1"/>
</dbReference>
<keyword evidence="5 14" id="KW-0812">Transmembrane</keyword>
<evidence type="ECO:0000313" key="17">
    <source>
        <dbReference type="Proteomes" id="UP000241645"/>
    </source>
</evidence>
<name>A0ABX5FYB9_9BACL</name>
<evidence type="ECO:0000256" key="1">
    <source>
        <dbReference type="ARBA" id="ARBA00004141"/>
    </source>
</evidence>
<evidence type="ECO:0000256" key="8">
    <source>
        <dbReference type="ARBA" id="ARBA00022840"/>
    </source>
</evidence>
<dbReference type="Gene3D" id="3.40.50.1000">
    <property type="entry name" value="HAD superfamily/HAD-like"/>
    <property type="match status" value="1"/>
</dbReference>
<dbReference type="NCBIfam" id="TIGR01494">
    <property type="entry name" value="ATPase_P-type"/>
    <property type="match status" value="1"/>
</dbReference>
<organism evidence="16 17">
    <name type="scientific">Brevibacillus porteri</name>
    <dbReference type="NCBI Taxonomy" id="2126350"/>
    <lineage>
        <taxon>Bacteria</taxon>
        <taxon>Bacillati</taxon>
        <taxon>Bacillota</taxon>
        <taxon>Bacilli</taxon>
        <taxon>Bacillales</taxon>
        <taxon>Paenibacillaceae</taxon>
        <taxon>Brevibacillus</taxon>
    </lineage>
</organism>
<feature type="transmembrane region" description="Helical" evidence="14">
    <location>
        <begin position="262"/>
        <end position="281"/>
    </location>
</feature>
<keyword evidence="12" id="KW-0406">Ion transport</keyword>
<dbReference type="PANTHER" id="PTHR43079">
    <property type="entry name" value="PROBABLE CADMIUM/ZINC-TRANSPORTING ATPASE HMA1"/>
    <property type="match status" value="1"/>
</dbReference>
<dbReference type="InterPro" id="IPR001757">
    <property type="entry name" value="P_typ_ATPase"/>
</dbReference>
<comment type="subcellular location">
    <subcellularLocation>
        <location evidence="14">Cell membrane</location>
    </subcellularLocation>
    <subcellularLocation>
        <location evidence="1">Membrane</location>
        <topology evidence="1">Multi-pass membrane protein</topology>
    </subcellularLocation>
</comment>
<evidence type="ECO:0000256" key="14">
    <source>
        <dbReference type="RuleBase" id="RU362081"/>
    </source>
</evidence>
<evidence type="ECO:0000256" key="10">
    <source>
        <dbReference type="ARBA" id="ARBA00022967"/>
    </source>
</evidence>
<dbReference type="InterPro" id="IPR008250">
    <property type="entry name" value="ATPase_P-typ_transduc_dom_A_sf"/>
</dbReference>
<dbReference type="PANTHER" id="PTHR43079:SF1">
    <property type="entry name" value="CADMIUM_ZINC-TRANSPORTING ATPASE HMA1, CHLOROPLASTIC-RELATED"/>
    <property type="match status" value="1"/>
</dbReference>
<dbReference type="PRINTS" id="PR00119">
    <property type="entry name" value="CATATPASE"/>
</dbReference>
<feature type="transmembrane region" description="Helical" evidence="14">
    <location>
        <begin position="31"/>
        <end position="53"/>
    </location>
</feature>
<evidence type="ECO:0000256" key="12">
    <source>
        <dbReference type="ARBA" id="ARBA00023065"/>
    </source>
</evidence>
<dbReference type="InterPro" id="IPR023214">
    <property type="entry name" value="HAD_sf"/>
</dbReference>
<dbReference type="SFLD" id="SFLDF00027">
    <property type="entry name" value="p-type_atpase"/>
    <property type="match status" value="1"/>
</dbReference>
<evidence type="ECO:0000256" key="9">
    <source>
        <dbReference type="ARBA" id="ARBA00022842"/>
    </source>
</evidence>
<evidence type="ECO:0000256" key="6">
    <source>
        <dbReference type="ARBA" id="ARBA00022723"/>
    </source>
</evidence>
<feature type="transmembrane region" description="Helical" evidence="14">
    <location>
        <begin position="602"/>
        <end position="621"/>
    </location>
</feature>
<keyword evidence="17" id="KW-1185">Reference proteome</keyword>
<dbReference type="Proteomes" id="UP000241645">
    <property type="component" value="Unassembled WGS sequence"/>
</dbReference>
<gene>
    <name evidence="16" type="primary">cadA</name>
    <name evidence="16" type="ORF">C7R92_02455</name>
</gene>
<feature type="transmembrane region" description="Helical" evidence="14">
    <location>
        <begin position="627"/>
        <end position="645"/>
    </location>
</feature>
<dbReference type="Pfam" id="PF00702">
    <property type="entry name" value="Hydrolase"/>
    <property type="match status" value="1"/>
</dbReference>
<dbReference type="InterPro" id="IPR036412">
    <property type="entry name" value="HAD-like_sf"/>
</dbReference>
<evidence type="ECO:0000259" key="15">
    <source>
        <dbReference type="Pfam" id="PF00122"/>
    </source>
</evidence>
<evidence type="ECO:0000256" key="4">
    <source>
        <dbReference type="ARBA" id="ARBA00022553"/>
    </source>
</evidence>
<dbReference type="SFLD" id="SFLDS00003">
    <property type="entry name" value="Haloacid_Dehalogenase"/>
    <property type="match status" value="1"/>
</dbReference>
<evidence type="ECO:0000256" key="5">
    <source>
        <dbReference type="ARBA" id="ARBA00022692"/>
    </source>
</evidence>
<keyword evidence="11 14" id="KW-1133">Transmembrane helix</keyword>
<dbReference type="Gene3D" id="2.70.150.10">
    <property type="entry name" value="Calcium-transporting ATPase, cytoplasmic transduction domain A"/>
    <property type="match status" value="1"/>
</dbReference>
<dbReference type="InterPro" id="IPR023299">
    <property type="entry name" value="ATPase_P-typ_cyto_dom_N"/>
</dbReference>
<dbReference type="PROSITE" id="PS00154">
    <property type="entry name" value="ATPASE_E1_E2"/>
    <property type="match status" value="1"/>
</dbReference>
<keyword evidence="3" id="KW-0813">Transport</keyword>
<dbReference type="InterPro" id="IPR051949">
    <property type="entry name" value="Cation_Transport_ATPase"/>
</dbReference>
<proteinExistence type="inferred from homology"/>
<evidence type="ECO:0000256" key="7">
    <source>
        <dbReference type="ARBA" id="ARBA00022741"/>
    </source>
</evidence>
<feature type="transmembrane region" description="Helical" evidence="14">
    <location>
        <begin position="293"/>
        <end position="317"/>
    </location>
</feature>
<reference evidence="16 17" key="1">
    <citation type="submission" date="2018-03" db="EMBL/GenBank/DDBJ databases">
        <title>Brevisbacillus phylogenomics.</title>
        <authorList>
            <person name="Dunlap C."/>
        </authorList>
    </citation>
    <scope>NUCLEOTIDE SEQUENCE [LARGE SCALE GENOMIC DNA]</scope>
    <source>
        <strain evidence="16 17">NRRL B-41110</strain>
    </source>
</reference>
<feature type="transmembrane region" description="Helical" evidence="14">
    <location>
        <begin position="90"/>
        <end position="108"/>
    </location>
</feature>
<keyword evidence="7 14" id="KW-0547">Nucleotide-binding</keyword>
<keyword evidence="4" id="KW-0597">Phosphoprotein</keyword>
<sequence>MSPNFEAADGCVKHQEMESSRSLGTEKKEWLYRYGEGLAALACGIFIGVAWVIGSTSQLWSVIFYLLAFAVGGFVKAKEGLLTLIVERDLDVNLLMFVAAIGAASIGYWAEGAVLIFIFSLSGALETYTMDRSKRDISSLMDSKPETGVLIKDGVETLVAIEHLRLGDIVLVKPGERIPADGVVKQGVSAVNQSSITGESVPVDKGAGDEVFAGTLNCQGALFIVVSQLSESTLFAKIIRLVQEAQSEKPASQQFMERFESIYAKIIILVCLLLIVIPPFALHMSWNQAFYKAMVFLVVASPCALVASIMPAMLSAISNSARKGLLFKGGAHLENLATIKVIAFDKTGTLTAGTPVVTDIISFQGYDKTDVLRVAASLESLSGHPLAKAIVLEAQSKGVEIERPTDFLTLTGWGIQAQWRGDLWKIGKPALLEERFMTDAVSEVIDRLERQGKTVTVMHHSQGAVGVIALRDNIRSEAKDAVAMLKDLGVKVAMLTGDQHLTAQAIAKELGIDIVYSDLLPEDKVNRIKELNVTYGKVAMVGDGINDAPALATATVGIAMGVAGSDAALETADLVLMNDDTRKIAEAIELGKRTKSIVKQNIIFAMTVIALLISANFIQGIALPLGVVGHEGSTILVILNGLRLLRQREGIRIKTTG</sequence>
<dbReference type="InterPro" id="IPR018303">
    <property type="entry name" value="ATPase_P-typ_P_site"/>
</dbReference>
<dbReference type="InterPro" id="IPR059000">
    <property type="entry name" value="ATPase_P-type_domA"/>
</dbReference>
<dbReference type="Pfam" id="PF00122">
    <property type="entry name" value="E1-E2_ATPase"/>
    <property type="match status" value="1"/>
</dbReference>
<evidence type="ECO:0000256" key="11">
    <source>
        <dbReference type="ARBA" id="ARBA00022989"/>
    </source>
</evidence>
<dbReference type="InterPro" id="IPR027256">
    <property type="entry name" value="P-typ_ATPase_IB"/>
</dbReference>
<dbReference type="PROSITE" id="PS01229">
    <property type="entry name" value="COF_2"/>
    <property type="match status" value="1"/>
</dbReference>
<keyword evidence="13 14" id="KW-0472">Membrane</keyword>
<dbReference type="InterPro" id="IPR044492">
    <property type="entry name" value="P_typ_ATPase_HD_dom"/>
</dbReference>
<evidence type="ECO:0000256" key="3">
    <source>
        <dbReference type="ARBA" id="ARBA00022448"/>
    </source>
</evidence>
<dbReference type="NCBIfam" id="TIGR01512">
    <property type="entry name" value="ATPase-IB2_Cd"/>
    <property type="match status" value="1"/>
</dbReference>
<dbReference type="CDD" id="cd07551">
    <property type="entry name" value="P-type_ATPase_HM_ZosA_PfeT-like"/>
    <property type="match status" value="1"/>
</dbReference>
<dbReference type="SUPFAM" id="SSF81653">
    <property type="entry name" value="Calcium ATPase, transduction domain A"/>
    <property type="match status" value="1"/>
</dbReference>
<feature type="transmembrane region" description="Helical" evidence="14">
    <location>
        <begin position="59"/>
        <end position="78"/>
    </location>
</feature>
<dbReference type="Gene3D" id="3.40.1110.10">
    <property type="entry name" value="Calcium-transporting ATPase, cytoplasmic domain N"/>
    <property type="match status" value="1"/>
</dbReference>
<dbReference type="EMBL" id="PXZO01000002">
    <property type="protein sequence ID" value="PSK14487.1"/>
    <property type="molecule type" value="Genomic_DNA"/>
</dbReference>
<feature type="domain" description="P-type ATPase A" evidence="15">
    <location>
        <begin position="145"/>
        <end position="243"/>
    </location>
</feature>
<protein>
    <submittedName>
        <fullName evidence="16">Cadmium-translocating P-type ATPase</fullName>
    </submittedName>
</protein>
<dbReference type="NCBIfam" id="TIGR01525">
    <property type="entry name" value="ATPase-IB_hvy"/>
    <property type="match status" value="1"/>
</dbReference>
<dbReference type="InterPro" id="IPR023298">
    <property type="entry name" value="ATPase_P-typ_TM_dom_sf"/>
</dbReference>
<evidence type="ECO:0000313" key="16">
    <source>
        <dbReference type="EMBL" id="PSK14487.1"/>
    </source>
</evidence>
<accession>A0ABX5FYB9</accession>
<dbReference type="SUPFAM" id="SSF81665">
    <property type="entry name" value="Calcium ATPase, transmembrane domain M"/>
    <property type="match status" value="1"/>
</dbReference>
<keyword evidence="6 14" id="KW-0479">Metal-binding</keyword>
<comment type="similarity">
    <text evidence="2 14">Belongs to the cation transport ATPase (P-type) (TC 3.A.3) family. Type IB subfamily.</text>
</comment>
<evidence type="ECO:0000256" key="13">
    <source>
        <dbReference type="ARBA" id="ARBA00023136"/>
    </source>
</evidence>
<keyword evidence="8 14" id="KW-0067">ATP-binding</keyword>